<proteinExistence type="predicted"/>
<dbReference type="EMBL" id="FODV01000004">
    <property type="protein sequence ID" value="SEO68250.1"/>
    <property type="molecule type" value="Genomic_DNA"/>
</dbReference>
<evidence type="ECO:0000313" key="2">
    <source>
        <dbReference type="Proteomes" id="UP000199126"/>
    </source>
</evidence>
<evidence type="ECO:0000313" key="1">
    <source>
        <dbReference type="EMBL" id="SEO68250.1"/>
    </source>
</evidence>
<accession>A0A1H8RPE3</accession>
<reference evidence="2" key="1">
    <citation type="submission" date="2016-10" db="EMBL/GenBank/DDBJ databases">
        <authorList>
            <person name="Varghese N."/>
            <person name="Submissions S."/>
        </authorList>
    </citation>
    <scope>NUCLEOTIDE SEQUENCE [LARGE SCALE GENOMIC DNA]</scope>
    <source>
        <strain evidence="2">CGMCC 1.10121</strain>
    </source>
</reference>
<dbReference type="OrthoDB" id="213677at2157"/>
<organism evidence="1 2">
    <name type="scientific">Halogranum amylolyticum</name>
    <dbReference type="NCBI Taxonomy" id="660520"/>
    <lineage>
        <taxon>Archaea</taxon>
        <taxon>Methanobacteriati</taxon>
        <taxon>Methanobacteriota</taxon>
        <taxon>Stenosarchaea group</taxon>
        <taxon>Halobacteria</taxon>
        <taxon>Halobacteriales</taxon>
        <taxon>Haloferacaceae</taxon>
    </lineage>
</organism>
<sequence>MRVRDWSDILRGVTESGDDPDEWRAVAGQRRTGVGEDLYLGHPTVGVFHLKTYAKNPYELKGVGTQVARKVDGDVDSLLPRRDDSTGRFAVRGAPEDEDHAKSMAKRLAETLKVHADAPTTGEDLFSDVMDAVDSPAFGPMEFELSERPERLQELSTTFEDAEEVLEAELDDLVERDEISRGFQ</sequence>
<keyword evidence="2" id="KW-1185">Reference proteome</keyword>
<name>A0A1H8RPE3_9EURY</name>
<dbReference type="Proteomes" id="UP000199126">
    <property type="component" value="Unassembled WGS sequence"/>
</dbReference>
<dbReference type="RefSeq" id="WP_089823344.1">
    <property type="nucleotide sequence ID" value="NZ_FODV01000004.1"/>
</dbReference>
<dbReference type="AlphaFoldDB" id="A0A1H8RPE3"/>
<protein>
    <submittedName>
        <fullName evidence="1">Uncharacterized protein</fullName>
    </submittedName>
</protein>
<gene>
    <name evidence="1" type="ORF">SAMN04487948_104156</name>
</gene>